<feature type="domain" description="CSD" evidence="2">
    <location>
        <begin position="5"/>
        <end position="53"/>
    </location>
</feature>
<keyword evidence="4" id="KW-1185">Reference proteome</keyword>
<dbReference type="GO" id="GO:0003676">
    <property type="term" value="F:nucleic acid binding"/>
    <property type="evidence" value="ECO:0007669"/>
    <property type="project" value="InterPro"/>
</dbReference>
<gene>
    <name evidence="3" type="ORF">E4U91_16090</name>
</gene>
<dbReference type="EMBL" id="SZNQ01000001">
    <property type="protein sequence ID" value="TKT05038.1"/>
    <property type="molecule type" value="Genomic_DNA"/>
</dbReference>
<reference evidence="3 4" key="1">
    <citation type="submission" date="2019-04" db="EMBL/GenBank/DDBJ databases">
        <title>Streptomyces lasaliensis sp. nov., an Actinomycete isolated from soil which produces the polyether antibiotic lasalocid.</title>
        <authorList>
            <person name="Erwin G."/>
            <person name="Haber C."/>
        </authorList>
    </citation>
    <scope>NUCLEOTIDE SEQUENCE [LARGE SCALE GENOMIC DNA]</scope>
    <source>
        <strain evidence="3 4">X-537</strain>
    </source>
</reference>
<dbReference type="AlphaFoldDB" id="A0A4U5WRR1"/>
<dbReference type="Gene3D" id="2.40.50.140">
    <property type="entry name" value="Nucleic acid-binding proteins"/>
    <property type="match status" value="1"/>
</dbReference>
<dbReference type="Pfam" id="PF00313">
    <property type="entry name" value="CSD"/>
    <property type="match status" value="1"/>
</dbReference>
<comment type="caution">
    <text evidence="3">The sequence shown here is derived from an EMBL/GenBank/DDBJ whole genome shotgun (WGS) entry which is preliminary data.</text>
</comment>
<evidence type="ECO:0000259" key="2">
    <source>
        <dbReference type="Pfam" id="PF00313"/>
    </source>
</evidence>
<dbReference type="OrthoDB" id="5195005at2"/>
<dbReference type="InterPro" id="IPR012340">
    <property type="entry name" value="NA-bd_OB-fold"/>
</dbReference>
<feature type="region of interest" description="Disordered" evidence="1">
    <location>
        <begin position="71"/>
        <end position="90"/>
    </location>
</feature>
<proteinExistence type="predicted"/>
<protein>
    <submittedName>
        <fullName evidence="3">Cold shock domain-containing protein</fullName>
    </submittedName>
</protein>
<dbReference type="InterPro" id="IPR002059">
    <property type="entry name" value="CSP_DNA-bd"/>
</dbReference>
<accession>A0A4U5WRR1</accession>
<evidence type="ECO:0000256" key="1">
    <source>
        <dbReference type="SAM" id="MobiDB-lite"/>
    </source>
</evidence>
<dbReference type="SUPFAM" id="SSF50249">
    <property type="entry name" value="Nucleic acid-binding proteins"/>
    <property type="match status" value="1"/>
</dbReference>
<name>A0A4U5WRR1_STRLS</name>
<organism evidence="3 4">
    <name type="scientific">Streptomyces lasalocidi</name>
    <name type="common">Streptomyces lasaliensis</name>
    <dbReference type="NCBI Taxonomy" id="324833"/>
    <lineage>
        <taxon>Bacteria</taxon>
        <taxon>Bacillati</taxon>
        <taxon>Actinomycetota</taxon>
        <taxon>Actinomycetes</taxon>
        <taxon>Kitasatosporales</taxon>
        <taxon>Streptomycetaceae</taxon>
        <taxon>Streptomyces</taxon>
    </lineage>
</organism>
<evidence type="ECO:0000313" key="3">
    <source>
        <dbReference type="EMBL" id="TKT05038.1"/>
    </source>
</evidence>
<evidence type="ECO:0000313" key="4">
    <source>
        <dbReference type="Proteomes" id="UP000305929"/>
    </source>
</evidence>
<dbReference type="Proteomes" id="UP000305929">
    <property type="component" value="Unassembled WGS sequence"/>
</dbReference>
<sequence length="90" mass="10259">MLEWHSEEGWGVLASDALPDRVWAHYSVIQAEGYRELTVGQSVTFSAEQAEQDEYRWRAVSVWPEAGVRRAPSEGERPGYSSDLNIRFDS</sequence>